<keyword evidence="1" id="KW-0472">Membrane</keyword>
<dbReference type="AlphaFoldDB" id="A0A1H8BAH2"/>
<feature type="transmembrane region" description="Helical" evidence="1">
    <location>
        <begin position="55"/>
        <end position="74"/>
    </location>
</feature>
<evidence type="ECO:0000313" key="2">
    <source>
        <dbReference type="EMBL" id="SEM79716.1"/>
    </source>
</evidence>
<protein>
    <submittedName>
        <fullName evidence="2">Uncharacterized protein</fullName>
    </submittedName>
</protein>
<keyword evidence="3" id="KW-1185">Reference proteome</keyword>
<keyword evidence="1" id="KW-1133">Transmembrane helix</keyword>
<sequence>MRTMTMRNVECMGARDAMGGCPFDLGRRLRRFQRCIETSHWDQWLIRQAARFDRMLSGAVILLAVAFFLSLSRIF</sequence>
<keyword evidence="1" id="KW-0812">Transmembrane</keyword>
<name>A0A1H8BAH2_9BACT</name>
<accession>A0A1H8BAH2</accession>
<proteinExistence type="predicted"/>
<dbReference type="Proteomes" id="UP000198744">
    <property type="component" value="Unassembled WGS sequence"/>
</dbReference>
<gene>
    <name evidence="2" type="ORF">SAMN04489760_1496</name>
</gene>
<dbReference type="EMBL" id="FOBS01000049">
    <property type="protein sequence ID" value="SEM79716.1"/>
    <property type="molecule type" value="Genomic_DNA"/>
</dbReference>
<dbReference type="STRING" id="43775.SAMN04489760_1496"/>
<evidence type="ECO:0000313" key="3">
    <source>
        <dbReference type="Proteomes" id="UP000198744"/>
    </source>
</evidence>
<organism evidence="2 3">
    <name type="scientific">Syntrophus gentianae</name>
    <dbReference type="NCBI Taxonomy" id="43775"/>
    <lineage>
        <taxon>Bacteria</taxon>
        <taxon>Pseudomonadati</taxon>
        <taxon>Thermodesulfobacteriota</taxon>
        <taxon>Syntrophia</taxon>
        <taxon>Syntrophales</taxon>
        <taxon>Syntrophaceae</taxon>
        <taxon>Syntrophus</taxon>
    </lineage>
</organism>
<reference evidence="2 3" key="1">
    <citation type="submission" date="2016-10" db="EMBL/GenBank/DDBJ databases">
        <authorList>
            <person name="de Groot N.N."/>
        </authorList>
    </citation>
    <scope>NUCLEOTIDE SEQUENCE [LARGE SCALE GENOMIC DNA]</scope>
    <source>
        <strain evidence="2 3">DSM 8423</strain>
    </source>
</reference>
<evidence type="ECO:0000256" key="1">
    <source>
        <dbReference type="SAM" id="Phobius"/>
    </source>
</evidence>